<evidence type="ECO:0000313" key="8">
    <source>
        <dbReference type="Proteomes" id="UP000199559"/>
    </source>
</evidence>
<dbReference type="GO" id="GO:0005886">
    <property type="term" value="C:plasma membrane"/>
    <property type="evidence" value="ECO:0007669"/>
    <property type="project" value="UniProtKB-SubCell"/>
</dbReference>
<evidence type="ECO:0000256" key="3">
    <source>
        <dbReference type="ARBA" id="ARBA00022692"/>
    </source>
</evidence>
<organism evidence="7 8">
    <name type="scientific">Olleya namhaensis</name>
    <dbReference type="NCBI Taxonomy" id="1144750"/>
    <lineage>
        <taxon>Bacteria</taxon>
        <taxon>Pseudomonadati</taxon>
        <taxon>Bacteroidota</taxon>
        <taxon>Flavobacteriia</taxon>
        <taxon>Flavobacteriales</taxon>
        <taxon>Flavobacteriaceae</taxon>
    </lineage>
</organism>
<dbReference type="RefSeq" id="WP_090837155.1">
    <property type="nucleotide sequence ID" value="NZ_FORM01000001.1"/>
</dbReference>
<dbReference type="STRING" id="1144750.SAMN05443431_101484"/>
<feature type="transmembrane region" description="Helical" evidence="6">
    <location>
        <begin position="43"/>
        <end position="62"/>
    </location>
</feature>
<gene>
    <name evidence="7" type="ORF">SAMN05443431_101484</name>
</gene>
<dbReference type="InterPro" id="IPR022791">
    <property type="entry name" value="L-PG_synthase/AglD"/>
</dbReference>
<accession>A0A1I3JP96</accession>
<keyword evidence="5 6" id="KW-0472">Membrane</keyword>
<feature type="transmembrane region" description="Helical" evidence="6">
    <location>
        <begin position="212"/>
        <end position="234"/>
    </location>
</feature>
<dbReference type="AlphaFoldDB" id="A0A1I3JP96"/>
<dbReference type="PANTHER" id="PTHR39087:SF2">
    <property type="entry name" value="UPF0104 MEMBRANE PROTEIN MJ1595"/>
    <property type="match status" value="1"/>
</dbReference>
<feature type="transmembrane region" description="Helical" evidence="6">
    <location>
        <begin position="286"/>
        <end position="313"/>
    </location>
</feature>
<evidence type="ECO:0000256" key="1">
    <source>
        <dbReference type="ARBA" id="ARBA00004651"/>
    </source>
</evidence>
<proteinExistence type="predicted"/>
<keyword evidence="4 6" id="KW-1133">Transmembrane helix</keyword>
<dbReference type="Proteomes" id="UP000199559">
    <property type="component" value="Unassembled WGS sequence"/>
</dbReference>
<name>A0A1I3JP96_9FLAO</name>
<keyword evidence="2" id="KW-1003">Cell membrane</keyword>
<evidence type="ECO:0000256" key="6">
    <source>
        <dbReference type="SAM" id="Phobius"/>
    </source>
</evidence>
<dbReference type="NCBIfam" id="TIGR00374">
    <property type="entry name" value="flippase-like domain"/>
    <property type="match status" value="1"/>
</dbReference>
<comment type="subcellular location">
    <subcellularLocation>
        <location evidence="1">Cell membrane</location>
        <topology evidence="1">Multi-pass membrane protein</topology>
    </subcellularLocation>
</comment>
<dbReference type="PANTHER" id="PTHR39087">
    <property type="entry name" value="UPF0104 MEMBRANE PROTEIN MJ1595"/>
    <property type="match status" value="1"/>
</dbReference>
<evidence type="ECO:0008006" key="9">
    <source>
        <dbReference type="Google" id="ProtNLM"/>
    </source>
</evidence>
<keyword evidence="3 6" id="KW-0812">Transmembrane</keyword>
<evidence type="ECO:0000256" key="2">
    <source>
        <dbReference type="ARBA" id="ARBA00022475"/>
    </source>
</evidence>
<evidence type="ECO:0000256" key="5">
    <source>
        <dbReference type="ARBA" id="ARBA00023136"/>
    </source>
</evidence>
<evidence type="ECO:0000313" key="7">
    <source>
        <dbReference type="EMBL" id="SFI61838.1"/>
    </source>
</evidence>
<evidence type="ECO:0000256" key="4">
    <source>
        <dbReference type="ARBA" id="ARBA00022989"/>
    </source>
</evidence>
<feature type="transmembrane region" description="Helical" evidence="6">
    <location>
        <begin position="160"/>
        <end position="178"/>
    </location>
</feature>
<feature type="transmembrane region" description="Helical" evidence="6">
    <location>
        <begin position="126"/>
        <end position="148"/>
    </location>
</feature>
<dbReference type="EMBL" id="FORM01000001">
    <property type="protein sequence ID" value="SFI61838.1"/>
    <property type="molecule type" value="Genomic_DNA"/>
</dbReference>
<sequence>MNKKLIKGFKIGLPLLLASFFGWLTFSKLPFSEIIPYFKKANYLWVLTGMFIGLLSHISRAYRWQFMLKPLGYSIKLPNSFMALFAAYLANYGIPRSGEVLRAAVITNYEKVPFEQSFGTIVAERIIDLAVILIIVAITLFFQFDFIYSILLETFNLTKILFGLGILLVLGIAFLIFIQKSKLKIAIKIKNFLSGLIKGVTSIFKLKQKWTFLFHTIFIWCMYVLMFYITSFALEDLNQTPFAAIIVAFIAASFTIAATNGGLFFYPAAVLAAFLLFDLPKEPSYAFGWIVWASQTVMITIIGILSFICLPIYNKSKLN</sequence>
<reference evidence="8" key="1">
    <citation type="submission" date="2016-10" db="EMBL/GenBank/DDBJ databases">
        <authorList>
            <person name="Varghese N."/>
            <person name="Submissions S."/>
        </authorList>
    </citation>
    <scope>NUCLEOTIDE SEQUENCE [LARGE SCALE GENOMIC DNA]</scope>
    <source>
        <strain evidence="8">DSM 28881</strain>
    </source>
</reference>
<feature type="transmembrane region" description="Helical" evidence="6">
    <location>
        <begin position="240"/>
        <end position="258"/>
    </location>
</feature>
<protein>
    <recommendedName>
        <fullName evidence="9">Lysylphosphatidylglycerol synthase TM region</fullName>
    </recommendedName>
</protein>
<dbReference type="Pfam" id="PF03706">
    <property type="entry name" value="LPG_synthase_TM"/>
    <property type="match status" value="1"/>
</dbReference>
<keyword evidence="8" id="KW-1185">Reference proteome</keyword>